<feature type="signal peptide" evidence="3">
    <location>
        <begin position="1"/>
        <end position="32"/>
    </location>
</feature>
<evidence type="ECO:0008006" key="6">
    <source>
        <dbReference type="Google" id="ProtNLM"/>
    </source>
</evidence>
<protein>
    <recommendedName>
        <fullName evidence="6">Right handed beta helix domain-containing protein</fullName>
    </recommendedName>
</protein>
<dbReference type="Proteomes" id="UP001363151">
    <property type="component" value="Unassembled WGS sequence"/>
</dbReference>
<accession>A0ABR1GCM6</accession>
<dbReference type="InterPro" id="IPR011050">
    <property type="entry name" value="Pectin_lyase_fold/virulence"/>
</dbReference>
<feature type="chain" id="PRO_5046105540" description="Right handed beta helix domain-containing protein" evidence="3">
    <location>
        <begin position="33"/>
        <end position="706"/>
    </location>
</feature>
<name>A0ABR1GCM6_AURAN</name>
<feature type="transmembrane region" description="Helical" evidence="2">
    <location>
        <begin position="671"/>
        <end position="692"/>
    </location>
</feature>
<evidence type="ECO:0000313" key="4">
    <source>
        <dbReference type="EMBL" id="KAK7253493.1"/>
    </source>
</evidence>
<keyword evidence="2" id="KW-0812">Transmembrane</keyword>
<dbReference type="SUPFAM" id="SSF51126">
    <property type="entry name" value="Pectin lyase-like"/>
    <property type="match status" value="1"/>
</dbReference>
<dbReference type="EMBL" id="JBBJCI010000035">
    <property type="protein sequence ID" value="KAK7253493.1"/>
    <property type="molecule type" value="Genomic_DNA"/>
</dbReference>
<organism evidence="4 5">
    <name type="scientific">Aureococcus anophagefferens</name>
    <name type="common">Harmful bloom alga</name>
    <dbReference type="NCBI Taxonomy" id="44056"/>
    <lineage>
        <taxon>Eukaryota</taxon>
        <taxon>Sar</taxon>
        <taxon>Stramenopiles</taxon>
        <taxon>Ochrophyta</taxon>
        <taxon>Pelagophyceae</taxon>
        <taxon>Pelagomonadales</taxon>
        <taxon>Pelagomonadaceae</taxon>
        <taxon>Aureococcus</taxon>
    </lineage>
</organism>
<feature type="transmembrane region" description="Helical" evidence="2">
    <location>
        <begin position="401"/>
        <end position="434"/>
    </location>
</feature>
<proteinExistence type="predicted"/>
<keyword evidence="2" id="KW-1133">Transmembrane helix</keyword>
<keyword evidence="3" id="KW-0732">Signal</keyword>
<evidence type="ECO:0000256" key="3">
    <source>
        <dbReference type="SAM" id="SignalP"/>
    </source>
</evidence>
<evidence type="ECO:0000313" key="5">
    <source>
        <dbReference type="Proteomes" id="UP001363151"/>
    </source>
</evidence>
<gene>
    <name evidence="4" type="ORF">SO694_000011058</name>
</gene>
<comment type="caution">
    <text evidence="4">The sequence shown here is derived from an EMBL/GenBank/DDBJ whole genome shotgun (WGS) entry which is preliminary data.</text>
</comment>
<feature type="region of interest" description="Disordered" evidence="1">
    <location>
        <begin position="77"/>
        <end position="99"/>
    </location>
</feature>
<feature type="transmembrane region" description="Helical" evidence="2">
    <location>
        <begin position="455"/>
        <end position="477"/>
    </location>
</feature>
<evidence type="ECO:0000256" key="2">
    <source>
        <dbReference type="SAM" id="Phobius"/>
    </source>
</evidence>
<keyword evidence="5" id="KW-1185">Reference proteome</keyword>
<evidence type="ECO:0000256" key="1">
    <source>
        <dbReference type="SAM" id="MobiDB-lite"/>
    </source>
</evidence>
<keyword evidence="2" id="KW-0472">Membrane</keyword>
<reference evidence="4 5" key="1">
    <citation type="submission" date="2024-03" db="EMBL/GenBank/DDBJ databases">
        <title>Aureococcus anophagefferens CCMP1851 and Kratosvirus quantuckense: Draft genome of a second virus-susceptible host strain in the model system.</title>
        <authorList>
            <person name="Chase E."/>
            <person name="Truchon A.R."/>
            <person name="Schepens W."/>
            <person name="Wilhelm S.W."/>
        </authorList>
    </citation>
    <scope>NUCLEOTIDE SEQUENCE [LARGE SCALE GENOMIC DNA]</scope>
    <source>
        <strain evidence="4 5">CCMP1851</strain>
    </source>
</reference>
<feature type="transmembrane region" description="Helical" evidence="2">
    <location>
        <begin position="592"/>
        <end position="614"/>
    </location>
</feature>
<sequence>MMTRSRAAMGLPLPRGARLAVLLMALVPAVVPEETAPSAAPTELPDNATAAPTLAPTLTPYPTPVSLAPTTWKDWFRNHRPTRSPTVSPAPSLLPSPLPTPMPSVLPSPAPTMAPVHTHAARNESDLRDIIANDHDVDIVEDIFLENTVITVDYGGQIGSTDGVKLSGNGTVQILVVTGTGGRVEEDRRRLEEDGELPYASAPTSELTLYNLELEGGYGEGRGWKRARHSQGSDLGRKGGAVLVRWPAALVVTDCTFTANAAPWNATAGLDHLHYSSGGAIYVDRTTALVYYSLFRENTAAGHGGAIALVGDGRDTSYLRVQSCKFNENEGRLASAIYVYHGDSYFKSNKVYEDRIPQTFALGFNATAYGCHNDELNITAGEEAFAYCDADSSSGINVVEALIALIAIVVGCVLGGALCWFVAHLVYGYCVLGWKCPDLGAIGGTIYFDERRGQCFCGVFFVTTFSFMSMIFAYLAGQTDPELVSVFGFARLQSTDALTYLVVGLSGYVVVADVLADDDAGVADDSLTGTKDYVAFEVGEVDDDAAGSAYDWVNACGDAGALAQGAIYPIVFVKFVACFVLYKRVDTEADSWVWKFVGIGVELYSTLQILGMLLNFSLNCLMELPTGEFYIPVDADDAAAVNVLDDAAAEAYAYAVDDPGESYPVNFNTPYTSFFCTMLSGLASMFVAYVHFRTPTWNSELFERDW</sequence>